<dbReference type="Pfam" id="PF01503">
    <property type="entry name" value="PRA-PH"/>
    <property type="match status" value="1"/>
</dbReference>
<accession>A0A1H0S7F9</accession>
<dbReference type="PANTHER" id="PTHR42945">
    <property type="entry name" value="HISTIDINE BIOSYNTHESIS BIFUNCTIONAL PROTEIN"/>
    <property type="match status" value="1"/>
</dbReference>
<evidence type="ECO:0000256" key="9">
    <source>
        <dbReference type="ARBA" id="ARBA00023102"/>
    </source>
</evidence>
<evidence type="ECO:0000256" key="3">
    <source>
        <dbReference type="ARBA" id="ARBA00005204"/>
    </source>
</evidence>
<dbReference type="CDD" id="cd11534">
    <property type="entry name" value="NTP-PPase_HisIE_like"/>
    <property type="match status" value="1"/>
</dbReference>
<evidence type="ECO:0000256" key="7">
    <source>
        <dbReference type="ARBA" id="ARBA00022801"/>
    </source>
</evidence>
<evidence type="ECO:0000256" key="10">
    <source>
        <dbReference type="HAMAP-Rule" id="MF_01020"/>
    </source>
</evidence>
<dbReference type="Gene3D" id="1.10.287.1080">
    <property type="entry name" value="MazG-like"/>
    <property type="match status" value="1"/>
</dbReference>
<dbReference type="InterPro" id="IPR021130">
    <property type="entry name" value="PRib-ATP_PPHydrolase-like"/>
</dbReference>
<proteinExistence type="inferred from homology"/>
<sequence length="108" mass="12385">MENIMKDLYDVILGRKNSKEEGSYTSYLFAKGIDKILKKIGEESTEVIISAKGTDKEEQINEICDLSYHLLVMMAELGISVDEVEAQLIKRKEKINNFKGERKEIEKV</sequence>
<dbReference type="UniPathway" id="UPA00031">
    <property type="reaction ID" value="UER00007"/>
</dbReference>
<keyword evidence="8 10" id="KW-0067">ATP-binding</keyword>
<keyword evidence="9 10" id="KW-0368">Histidine biosynthesis</keyword>
<protein>
    <recommendedName>
        <fullName evidence="10">Phosphoribosyl-ATP pyrophosphatase</fullName>
        <shortName evidence="10">PRA-PH</shortName>
        <ecNumber evidence="10">3.6.1.31</ecNumber>
    </recommendedName>
</protein>
<dbReference type="HAMAP" id="MF_01020">
    <property type="entry name" value="HisE"/>
    <property type="match status" value="1"/>
</dbReference>
<gene>
    <name evidence="10" type="primary">hisE</name>
    <name evidence="11" type="ORF">SAMN04488529_104199</name>
</gene>
<comment type="subcellular location">
    <subcellularLocation>
        <location evidence="2 10">Cytoplasm</location>
    </subcellularLocation>
</comment>
<evidence type="ECO:0000313" key="11">
    <source>
        <dbReference type="EMBL" id="SDP37585.1"/>
    </source>
</evidence>
<keyword evidence="7 10" id="KW-0378">Hydrolase</keyword>
<keyword evidence="4 10" id="KW-0963">Cytoplasm</keyword>
<comment type="catalytic activity">
    <reaction evidence="1 10">
        <text>1-(5-phospho-beta-D-ribosyl)-ATP + H2O = 1-(5-phospho-beta-D-ribosyl)-5'-AMP + diphosphate + H(+)</text>
        <dbReference type="Rhea" id="RHEA:22828"/>
        <dbReference type="ChEBI" id="CHEBI:15377"/>
        <dbReference type="ChEBI" id="CHEBI:15378"/>
        <dbReference type="ChEBI" id="CHEBI:33019"/>
        <dbReference type="ChEBI" id="CHEBI:59457"/>
        <dbReference type="ChEBI" id="CHEBI:73183"/>
        <dbReference type="EC" id="3.6.1.31"/>
    </reaction>
</comment>
<keyword evidence="6 10" id="KW-0547">Nucleotide-binding</keyword>
<dbReference type="STRING" id="94869.SAMN04488529_104199"/>
<organism evidence="11 12">
    <name type="scientific">Clostridium gasigenes</name>
    <dbReference type="NCBI Taxonomy" id="94869"/>
    <lineage>
        <taxon>Bacteria</taxon>
        <taxon>Bacillati</taxon>
        <taxon>Bacillota</taxon>
        <taxon>Clostridia</taxon>
        <taxon>Eubacteriales</taxon>
        <taxon>Clostridiaceae</taxon>
        <taxon>Clostridium</taxon>
    </lineage>
</organism>
<evidence type="ECO:0000256" key="4">
    <source>
        <dbReference type="ARBA" id="ARBA00022490"/>
    </source>
</evidence>
<comment type="pathway">
    <text evidence="3 10">Amino-acid biosynthesis; L-histidine biosynthesis; L-histidine from 5-phospho-alpha-D-ribose 1-diphosphate: step 2/9.</text>
</comment>
<reference evidence="11 12" key="1">
    <citation type="submission" date="2016-10" db="EMBL/GenBank/DDBJ databases">
        <authorList>
            <person name="de Groot N.N."/>
        </authorList>
    </citation>
    <scope>NUCLEOTIDE SEQUENCE [LARGE SCALE GENOMIC DNA]</scope>
    <source>
        <strain evidence="11 12">DSM 12272</strain>
    </source>
</reference>
<dbReference type="OrthoDB" id="9795769at2"/>
<dbReference type="SUPFAM" id="SSF101386">
    <property type="entry name" value="all-alpha NTP pyrophosphatases"/>
    <property type="match status" value="1"/>
</dbReference>
<evidence type="ECO:0000313" key="12">
    <source>
        <dbReference type="Proteomes" id="UP000198597"/>
    </source>
</evidence>
<dbReference type="GO" id="GO:0004636">
    <property type="term" value="F:phosphoribosyl-ATP diphosphatase activity"/>
    <property type="evidence" value="ECO:0007669"/>
    <property type="project" value="UniProtKB-UniRule"/>
</dbReference>
<keyword evidence="5 10" id="KW-0028">Amino-acid biosynthesis</keyword>
<dbReference type="EMBL" id="FNJM01000004">
    <property type="protein sequence ID" value="SDP37585.1"/>
    <property type="molecule type" value="Genomic_DNA"/>
</dbReference>
<dbReference type="RefSeq" id="WP_089968826.1">
    <property type="nucleotide sequence ID" value="NZ_FNJM01000004.1"/>
</dbReference>
<evidence type="ECO:0000256" key="5">
    <source>
        <dbReference type="ARBA" id="ARBA00022605"/>
    </source>
</evidence>
<dbReference type="AlphaFoldDB" id="A0A1H0S7F9"/>
<dbReference type="PANTHER" id="PTHR42945:SF9">
    <property type="entry name" value="HISTIDINE BIOSYNTHESIS BIFUNCTIONAL PROTEIN HISIE"/>
    <property type="match status" value="1"/>
</dbReference>
<dbReference type="GO" id="GO:0005524">
    <property type="term" value="F:ATP binding"/>
    <property type="evidence" value="ECO:0007669"/>
    <property type="project" value="UniProtKB-KW"/>
</dbReference>
<dbReference type="EC" id="3.6.1.31" evidence="10"/>
<dbReference type="NCBIfam" id="TIGR03188">
    <property type="entry name" value="histidine_hisI"/>
    <property type="match status" value="1"/>
</dbReference>
<dbReference type="GO" id="GO:0000105">
    <property type="term" value="P:L-histidine biosynthetic process"/>
    <property type="evidence" value="ECO:0007669"/>
    <property type="project" value="UniProtKB-UniRule"/>
</dbReference>
<evidence type="ECO:0000256" key="6">
    <source>
        <dbReference type="ARBA" id="ARBA00022741"/>
    </source>
</evidence>
<dbReference type="GO" id="GO:0005737">
    <property type="term" value="C:cytoplasm"/>
    <property type="evidence" value="ECO:0007669"/>
    <property type="project" value="UniProtKB-SubCell"/>
</dbReference>
<dbReference type="InterPro" id="IPR008179">
    <property type="entry name" value="HisE"/>
</dbReference>
<evidence type="ECO:0000256" key="1">
    <source>
        <dbReference type="ARBA" id="ARBA00001460"/>
    </source>
</evidence>
<evidence type="ECO:0000256" key="2">
    <source>
        <dbReference type="ARBA" id="ARBA00004496"/>
    </source>
</evidence>
<name>A0A1H0S7F9_9CLOT</name>
<dbReference type="Proteomes" id="UP000198597">
    <property type="component" value="Unassembled WGS sequence"/>
</dbReference>
<evidence type="ECO:0000256" key="8">
    <source>
        <dbReference type="ARBA" id="ARBA00022840"/>
    </source>
</evidence>
<keyword evidence="12" id="KW-1185">Reference proteome</keyword>
<comment type="similarity">
    <text evidence="10">Belongs to the PRA-PH family.</text>
</comment>